<dbReference type="KEGG" id="adl:AURDEDRAFT_154619"/>
<evidence type="ECO:0000313" key="3">
    <source>
        <dbReference type="Proteomes" id="UP000006514"/>
    </source>
</evidence>
<feature type="region of interest" description="Disordered" evidence="1">
    <location>
        <begin position="107"/>
        <end position="127"/>
    </location>
</feature>
<reference evidence="3" key="1">
    <citation type="journal article" date="2012" name="Science">
        <title>The Paleozoic origin of enzymatic lignin decomposition reconstructed from 31 fungal genomes.</title>
        <authorList>
            <person name="Floudas D."/>
            <person name="Binder M."/>
            <person name="Riley R."/>
            <person name="Barry K."/>
            <person name="Blanchette R.A."/>
            <person name="Henrissat B."/>
            <person name="Martinez A.T."/>
            <person name="Otillar R."/>
            <person name="Spatafora J.W."/>
            <person name="Yadav J.S."/>
            <person name="Aerts A."/>
            <person name="Benoit I."/>
            <person name="Boyd A."/>
            <person name="Carlson A."/>
            <person name="Copeland A."/>
            <person name="Coutinho P.M."/>
            <person name="de Vries R.P."/>
            <person name="Ferreira P."/>
            <person name="Findley K."/>
            <person name="Foster B."/>
            <person name="Gaskell J."/>
            <person name="Glotzer D."/>
            <person name="Gorecki P."/>
            <person name="Heitman J."/>
            <person name="Hesse C."/>
            <person name="Hori C."/>
            <person name="Igarashi K."/>
            <person name="Jurgens J.A."/>
            <person name="Kallen N."/>
            <person name="Kersten P."/>
            <person name="Kohler A."/>
            <person name="Kuees U."/>
            <person name="Kumar T.K.A."/>
            <person name="Kuo A."/>
            <person name="LaButti K."/>
            <person name="Larrondo L.F."/>
            <person name="Lindquist E."/>
            <person name="Ling A."/>
            <person name="Lombard V."/>
            <person name="Lucas S."/>
            <person name="Lundell T."/>
            <person name="Martin R."/>
            <person name="McLaughlin D.J."/>
            <person name="Morgenstern I."/>
            <person name="Morin E."/>
            <person name="Murat C."/>
            <person name="Nagy L.G."/>
            <person name="Nolan M."/>
            <person name="Ohm R.A."/>
            <person name="Patyshakuliyeva A."/>
            <person name="Rokas A."/>
            <person name="Ruiz-Duenas F.J."/>
            <person name="Sabat G."/>
            <person name="Salamov A."/>
            <person name="Samejima M."/>
            <person name="Schmutz J."/>
            <person name="Slot J.C."/>
            <person name="St John F."/>
            <person name="Stenlid J."/>
            <person name="Sun H."/>
            <person name="Sun S."/>
            <person name="Syed K."/>
            <person name="Tsang A."/>
            <person name="Wiebenga A."/>
            <person name="Young D."/>
            <person name="Pisabarro A."/>
            <person name="Eastwood D.C."/>
            <person name="Martin F."/>
            <person name="Cullen D."/>
            <person name="Grigoriev I.V."/>
            <person name="Hibbett D.S."/>
        </authorList>
    </citation>
    <scope>NUCLEOTIDE SEQUENCE [LARGE SCALE GENOMIC DNA]</scope>
    <source>
        <strain evidence="3">TFB10046</strain>
    </source>
</reference>
<dbReference type="EMBL" id="JH687861">
    <property type="protein sequence ID" value="EJD36447.1"/>
    <property type="molecule type" value="Genomic_DNA"/>
</dbReference>
<feature type="region of interest" description="Disordered" evidence="1">
    <location>
        <begin position="218"/>
        <end position="246"/>
    </location>
</feature>
<evidence type="ECO:0000313" key="2">
    <source>
        <dbReference type="EMBL" id="EJD36447.1"/>
    </source>
</evidence>
<organism evidence="2 3">
    <name type="scientific">Auricularia subglabra (strain TFB-10046 / SS5)</name>
    <name type="common">White-rot fungus</name>
    <name type="synonym">Auricularia delicata (strain TFB10046)</name>
    <dbReference type="NCBI Taxonomy" id="717982"/>
    <lineage>
        <taxon>Eukaryota</taxon>
        <taxon>Fungi</taxon>
        <taxon>Dikarya</taxon>
        <taxon>Basidiomycota</taxon>
        <taxon>Agaricomycotina</taxon>
        <taxon>Agaricomycetes</taxon>
        <taxon>Auriculariales</taxon>
        <taxon>Auriculariaceae</taxon>
        <taxon>Auricularia</taxon>
    </lineage>
</organism>
<dbReference type="OrthoDB" id="3267577at2759"/>
<gene>
    <name evidence="2" type="ORF">AURDEDRAFT_154619</name>
</gene>
<feature type="compositionally biased region" description="Polar residues" evidence="1">
    <location>
        <begin position="162"/>
        <end position="174"/>
    </location>
</feature>
<feature type="region of interest" description="Disordered" evidence="1">
    <location>
        <begin position="185"/>
        <end position="204"/>
    </location>
</feature>
<protein>
    <submittedName>
        <fullName evidence="2">Uncharacterized protein</fullName>
    </submittedName>
</protein>
<dbReference type="AlphaFoldDB" id="J0WT32"/>
<sequence length="318" mass="34241">MAATGLVYPLTPASVDLESLLWEMRDLLRGLSQVSKAQSTEIERLGGHAVSIALAHEFGERTDAALAACDVVLDNWDDADGSDASTQFEAVNIAAWVKATNKSLGFDDDDASDNNDAPVSPAQDPVDVVLPTPVVPNNFWEVHEFKWEDEPLDGSNKDSKNQDAAQAPSAQLHQASAHYHQYRPHAHPDVDANTPMHVADGRGLVPDEHIPELWLDDSFSDASSSTPRGFDDGATLYHPDEPTSPTRRFSLADPRSFFNASAPASPDADALFFTPTTTTAPSSTARPALLKRTNSAPDLRLLRGPAAVITTPFQLAPV</sequence>
<name>J0WT32_AURST</name>
<dbReference type="InParanoid" id="J0WT32"/>
<feature type="compositionally biased region" description="Basic and acidic residues" evidence="1">
    <location>
        <begin position="150"/>
        <end position="161"/>
    </location>
</feature>
<proteinExistence type="predicted"/>
<accession>J0WT32</accession>
<keyword evidence="3" id="KW-1185">Reference proteome</keyword>
<evidence type="ECO:0000256" key="1">
    <source>
        <dbReference type="SAM" id="MobiDB-lite"/>
    </source>
</evidence>
<feature type="region of interest" description="Disordered" evidence="1">
    <location>
        <begin position="150"/>
        <end position="176"/>
    </location>
</feature>
<dbReference type="Proteomes" id="UP000006514">
    <property type="component" value="Unassembled WGS sequence"/>
</dbReference>